<proteinExistence type="predicted"/>
<dbReference type="EMBL" id="BPVZ01000006">
    <property type="protein sequence ID" value="GKU93092.1"/>
    <property type="molecule type" value="Genomic_DNA"/>
</dbReference>
<dbReference type="Proteomes" id="UP001054252">
    <property type="component" value="Unassembled WGS sequence"/>
</dbReference>
<comment type="caution">
    <text evidence="1">The sequence shown here is derived from an EMBL/GenBank/DDBJ whole genome shotgun (WGS) entry which is preliminary data.</text>
</comment>
<accession>A0AAV5I5B3</accession>
<gene>
    <name evidence="1" type="ORF">SLEP1_g6720</name>
</gene>
<reference evidence="1 2" key="1">
    <citation type="journal article" date="2021" name="Commun. Biol.">
        <title>The genome of Shorea leprosula (Dipterocarpaceae) highlights the ecological relevance of drought in aseasonal tropical rainforests.</title>
        <authorList>
            <person name="Ng K.K.S."/>
            <person name="Kobayashi M.J."/>
            <person name="Fawcett J.A."/>
            <person name="Hatakeyama M."/>
            <person name="Paape T."/>
            <person name="Ng C.H."/>
            <person name="Ang C.C."/>
            <person name="Tnah L.H."/>
            <person name="Lee C.T."/>
            <person name="Nishiyama T."/>
            <person name="Sese J."/>
            <person name="O'Brien M.J."/>
            <person name="Copetti D."/>
            <person name="Mohd Noor M.I."/>
            <person name="Ong R.C."/>
            <person name="Putra M."/>
            <person name="Sireger I.Z."/>
            <person name="Indrioko S."/>
            <person name="Kosugi Y."/>
            <person name="Izuno A."/>
            <person name="Isagi Y."/>
            <person name="Lee S.L."/>
            <person name="Shimizu K.K."/>
        </authorList>
    </citation>
    <scope>NUCLEOTIDE SEQUENCE [LARGE SCALE GENOMIC DNA]</scope>
    <source>
        <strain evidence="1">214</strain>
    </source>
</reference>
<keyword evidence="2" id="KW-1185">Reference proteome</keyword>
<protein>
    <submittedName>
        <fullName evidence="1">Uncharacterized protein</fullName>
    </submittedName>
</protein>
<dbReference type="AlphaFoldDB" id="A0AAV5I5B3"/>
<evidence type="ECO:0000313" key="1">
    <source>
        <dbReference type="EMBL" id="GKU93092.1"/>
    </source>
</evidence>
<sequence length="102" mass="11272">MMRSHRKSPSVSSLHSLAVVPLIGVSSNPLAPILQPMDILQEKLSSEIKKMNPTSTEVNSCSRVRSLPNSLNEAELVDLPTTGLIYTWSNKRFEGLIARKLD</sequence>
<organism evidence="1 2">
    <name type="scientific">Rubroshorea leprosula</name>
    <dbReference type="NCBI Taxonomy" id="152421"/>
    <lineage>
        <taxon>Eukaryota</taxon>
        <taxon>Viridiplantae</taxon>
        <taxon>Streptophyta</taxon>
        <taxon>Embryophyta</taxon>
        <taxon>Tracheophyta</taxon>
        <taxon>Spermatophyta</taxon>
        <taxon>Magnoliopsida</taxon>
        <taxon>eudicotyledons</taxon>
        <taxon>Gunneridae</taxon>
        <taxon>Pentapetalae</taxon>
        <taxon>rosids</taxon>
        <taxon>malvids</taxon>
        <taxon>Malvales</taxon>
        <taxon>Dipterocarpaceae</taxon>
        <taxon>Rubroshorea</taxon>
    </lineage>
</organism>
<name>A0AAV5I5B3_9ROSI</name>
<evidence type="ECO:0000313" key="2">
    <source>
        <dbReference type="Proteomes" id="UP001054252"/>
    </source>
</evidence>